<keyword evidence="14" id="KW-1185">Reference proteome</keyword>
<dbReference type="InterPro" id="IPR004843">
    <property type="entry name" value="Calcineurin-like_PHP"/>
</dbReference>
<dbReference type="InterPro" id="IPR041753">
    <property type="entry name" value="PP5_C"/>
</dbReference>
<dbReference type="Pfam" id="PF00149">
    <property type="entry name" value="Metallophos"/>
    <property type="match status" value="1"/>
</dbReference>
<keyword evidence="6" id="KW-0378">Hydrolase</keyword>
<proteinExistence type="inferred from homology"/>
<feature type="compositionally biased region" description="Basic and acidic residues" evidence="11">
    <location>
        <begin position="1"/>
        <end position="14"/>
    </location>
</feature>
<evidence type="ECO:0000256" key="9">
    <source>
        <dbReference type="PIRSR" id="PIRSR033096-1"/>
    </source>
</evidence>
<evidence type="ECO:0000259" key="12">
    <source>
        <dbReference type="SMART" id="SM00156"/>
    </source>
</evidence>
<dbReference type="Pfam" id="PF13414">
    <property type="entry name" value="TPR_11"/>
    <property type="match status" value="1"/>
</dbReference>
<dbReference type="CDD" id="cd07417">
    <property type="entry name" value="MPP_PP5_C"/>
    <property type="match status" value="1"/>
</dbReference>
<protein>
    <recommendedName>
        <fullName evidence="3">protein-serine/threonine phosphatase</fullName>
        <ecNumber evidence="3">3.1.3.16</ecNumber>
    </recommendedName>
</protein>
<organism evidence="13 14">
    <name type="scientific">Chytriomyces confervae</name>
    <dbReference type="NCBI Taxonomy" id="246404"/>
    <lineage>
        <taxon>Eukaryota</taxon>
        <taxon>Fungi</taxon>
        <taxon>Fungi incertae sedis</taxon>
        <taxon>Chytridiomycota</taxon>
        <taxon>Chytridiomycota incertae sedis</taxon>
        <taxon>Chytridiomycetes</taxon>
        <taxon>Chytridiales</taxon>
        <taxon>Chytriomycetaceae</taxon>
        <taxon>Chytriomyces</taxon>
    </lineage>
</organism>
<dbReference type="SMART" id="SM00156">
    <property type="entry name" value="PP2Ac"/>
    <property type="match status" value="1"/>
</dbReference>
<sequence>MQSEIEKQKVKDNASDASSDTATVVDVDGDNEAEEALRMEADHVAKDIAPLEVSESDKTTAEEVKERANKCFAAKKYEEAIELYTTAISFNPKNPAYYSNRAFAYIRSEFYGAAIHDAETAIALDPKFIKAYYRRAVGHMAMGKLKDAVKDFRAVVKVSPRDSDAKSKLSECEKELKRQQFEAAISFNEVKKDAVELIGDVESMVVEPTYDGPHLSPAGIDLDFCKSLLSHMEAQKKLHRKYVYQIMLAVKTIFENSPTIIDIPVPEGKKITVCGDIHGQYYDLLNIFKMNGLPSNENMYLFNGDFVDRGSFSVECIIALFAFKMLYPDGLFLSRGNHETDSMNKVYGFEGEVKAKYSDVMFKLFSEIFNAVPLGNLIGEKILVIHGGLFSRDGVTMDEIRKIDRFKQPENEGLMCEILWSDPQPFPGRSPSKRGVGTQFGPDVTEAFCLENGLDLIIRSHEVKHAGYEVGHKGRCITIFSAPNYCDNVGNKGAFINIGPDLKLNYRQFEAVQHPNVRAMQYAGSMFSNML</sequence>
<dbReference type="EC" id="3.1.3.16" evidence="3"/>
<dbReference type="PIRSF" id="PIRSF033096">
    <property type="entry name" value="PPPtase_5"/>
    <property type="match status" value="1"/>
</dbReference>
<evidence type="ECO:0000256" key="5">
    <source>
        <dbReference type="ARBA" id="ARBA00022737"/>
    </source>
</evidence>
<evidence type="ECO:0000256" key="3">
    <source>
        <dbReference type="ARBA" id="ARBA00013081"/>
    </source>
</evidence>
<dbReference type="OrthoDB" id="445564at2759"/>
<dbReference type="GO" id="GO:0046872">
    <property type="term" value="F:metal ion binding"/>
    <property type="evidence" value="ECO:0007669"/>
    <property type="project" value="UniProtKB-KW"/>
</dbReference>
<dbReference type="Gene3D" id="1.25.40.10">
    <property type="entry name" value="Tetratricopeptide repeat domain"/>
    <property type="match status" value="1"/>
</dbReference>
<dbReference type="EMBL" id="QEAP01000076">
    <property type="protein sequence ID" value="TPX75571.1"/>
    <property type="molecule type" value="Genomic_DNA"/>
</dbReference>
<keyword evidence="7 10" id="KW-0802">TPR repeat</keyword>
<dbReference type="SUPFAM" id="SSF48452">
    <property type="entry name" value="TPR-like"/>
    <property type="match status" value="1"/>
</dbReference>
<feature type="repeat" description="TPR" evidence="10">
    <location>
        <begin position="61"/>
        <end position="94"/>
    </location>
</feature>
<evidence type="ECO:0000256" key="6">
    <source>
        <dbReference type="ARBA" id="ARBA00022801"/>
    </source>
</evidence>
<accession>A0A507FGQ6</accession>
<dbReference type="InterPro" id="IPR051134">
    <property type="entry name" value="PPP_phosphatase"/>
</dbReference>
<comment type="caution">
    <text evidence="13">The sequence shown here is derived from an EMBL/GenBank/DDBJ whole genome shotgun (WGS) entry which is preliminary data.</text>
</comment>
<evidence type="ECO:0000313" key="14">
    <source>
        <dbReference type="Proteomes" id="UP000320333"/>
    </source>
</evidence>
<dbReference type="Proteomes" id="UP000320333">
    <property type="component" value="Unassembled WGS sequence"/>
</dbReference>
<feature type="repeat" description="TPR" evidence="10">
    <location>
        <begin position="129"/>
        <end position="162"/>
    </location>
</feature>
<dbReference type="Gene3D" id="3.60.21.10">
    <property type="match status" value="1"/>
</dbReference>
<feature type="region of interest" description="Disordered" evidence="11">
    <location>
        <begin position="1"/>
        <end position="29"/>
    </location>
</feature>
<evidence type="ECO:0000313" key="13">
    <source>
        <dbReference type="EMBL" id="TPX75571.1"/>
    </source>
</evidence>
<evidence type="ECO:0000256" key="7">
    <source>
        <dbReference type="ARBA" id="ARBA00022803"/>
    </source>
</evidence>
<dbReference type="Pfam" id="PF08321">
    <property type="entry name" value="PPP5"/>
    <property type="match status" value="1"/>
</dbReference>
<dbReference type="AlphaFoldDB" id="A0A507FGQ6"/>
<keyword evidence="5" id="KW-0677">Repeat</keyword>
<dbReference type="FunFam" id="3.60.21.10:FF:000017">
    <property type="entry name" value="Serine/threonine-protein phosphatase"/>
    <property type="match status" value="1"/>
</dbReference>
<evidence type="ECO:0000256" key="8">
    <source>
        <dbReference type="ARBA" id="ARBA00023211"/>
    </source>
</evidence>
<dbReference type="SUPFAM" id="SSF56300">
    <property type="entry name" value="Metallo-dependent phosphatases"/>
    <property type="match status" value="1"/>
</dbReference>
<feature type="active site" description="Proton donor/acceptor" evidence="9">
    <location>
        <position position="338"/>
    </location>
</feature>
<evidence type="ECO:0000256" key="1">
    <source>
        <dbReference type="ARBA" id="ARBA00001936"/>
    </source>
</evidence>
<dbReference type="Pfam" id="PF13181">
    <property type="entry name" value="TPR_8"/>
    <property type="match status" value="1"/>
</dbReference>
<dbReference type="GO" id="GO:0004722">
    <property type="term" value="F:protein serine/threonine phosphatase activity"/>
    <property type="evidence" value="ECO:0007669"/>
    <property type="project" value="UniProtKB-EC"/>
</dbReference>
<comment type="cofactor">
    <cofactor evidence="1">
        <name>Mn(2+)</name>
        <dbReference type="ChEBI" id="CHEBI:29035"/>
    </cofactor>
</comment>
<reference evidence="13 14" key="1">
    <citation type="journal article" date="2019" name="Sci. Rep.">
        <title>Comparative genomics of chytrid fungi reveal insights into the obligate biotrophic and pathogenic lifestyle of Synchytrium endobioticum.</title>
        <authorList>
            <person name="van de Vossenberg B.T.L.H."/>
            <person name="Warris S."/>
            <person name="Nguyen H.D.T."/>
            <person name="van Gent-Pelzer M.P.E."/>
            <person name="Joly D.L."/>
            <person name="van de Geest H.C."/>
            <person name="Bonants P.J.M."/>
            <person name="Smith D.S."/>
            <person name="Levesque C.A."/>
            <person name="van der Lee T.A.J."/>
        </authorList>
    </citation>
    <scope>NUCLEOTIDE SEQUENCE [LARGE SCALE GENOMIC DNA]</scope>
    <source>
        <strain evidence="13 14">CBS 675.73</strain>
    </source>
</reference>
<keyword evidence="4" id="KW-0479">Metal-binding</keyword>
<dbReference type="PROSITE" id="PS50005">
    <property type="entry name" value="TPR"/>
    <property type="match status" value="2"/>
</dbReference>
<gene>
    <name evidence="13" type="ORF">CcCBS67573_g03149</name>
</gene>
<feature type="domain" description="Serine/threonine specific protein phosphatases" evidence="12">
    <location>
        <begin position="238"/>
        <end position="513"/>
    </location>
</feature>
<evidence type="ECO:0000256" key="2">
    <source>
        <dbReference type="ARBA" id="ARBA00008786"/>
    </source>
</evidence>
<dbReference type="PANTHER" id="PTHR45668">
    <property type="entry name" value="SERINE/THREONINE-PROTEIN PHOSPHATASE 5-RELATED"/>
    <property type="match status" value="1"/>
</dbReference>
<dbReference type="PRINTS" id="PR00114">
    <property type="entry name" value="STPHPHTASE"/>
</dbReference>
<evidence type="ECO:0000256" key="10">
    <source>
        <dbReference type="PROSITE-ProRule" id="PRU00339"/>
    </source>
</evidence>
<comment type="similarity">
    <text evidence="2">Belongs to the PPP phosphatase family. PP-5 (PP-T) subfamily.</text>
</comment>
<keyword evidence="8" id="KW-0464">Manganese</keyword>
<dbReference type="InterPro" id="IPR029052">
    <property type="entry name" value="Metallo-depent_PP-like"/>
</dbReference>
<dbReference type="InterPro" id="IPR019734">
    <property type="entry name" value="TPR_rpt"/>
</dbReference>
<dbReference type="InterPro" id="IPR011990">
    <property type="entry name" value="TPR-like_helical_dom_sf"/>
</dbReference>
<evidence type="ECO:0000256" key="11">
    <source>
        <dbReference type="SAM" id="MobiDB-lite"/>
    </source>
</evidence>
<dbReference type="InterPro" id="IPR006186">
    <property type="entry name" value="Ser/Thr-sp_prot-phosphatase"/>
</dbReference>
<dbReference type="InterPro" id="IPR013235">
    <property type="entry name" value="PPP_dom"/>
</dbReference>
<dbReference type="PANTHER" id="PTHR45668:SF5">
    <property type="entry name" value="SERINE_THREONINE-PROTEIN PHOSPHATASE 5"/>
    <property type="match status" value="1"/>
</dbReference>
<name>A0A507FGQ6_9FUNG</name>
<evidence type="ECO:0000256" key="4">
    <source>
        <dbReference type="ARBA" id="ARBA00022723"/>
    </source>
</evidence>
<dbReference type="SMART" id="SM00028">
    <property type="entry name" value="TPR"/>
    <property type="match status" value="3"/>
</dbReference>
<dbReference type="STRING" id="246404.A0A507FGQ6"/>